<dbReference type="Gene3D" id="1.10.10.200">
    <property type="match status" value="1"/>
</dbReference>
<dbReference type="InterPro" id="IPR049083">
    <property type="entry name" value="TACO1_YebC_N"/>
</dbReference>
<keyword evidence="2 6" id="KW-0963">Cytoplasm</keyword>
<dbReference type="NCBIfam" id="NF001030">
    <property type="entry name" value="PRK00110.1"/>
    <property type="match status" value="1"/>
</dbReference>
<dbReference type="PANTHER" id="PTHR12532">
    <property type="entry name" value="TRANSLATIONAL ACTIVATOR OF CYTOCHROME C OXIDASE 1"/>
    <property type="match status" value="1"/>
</dbReference>
<dbReference type="Gene3D" id="3.30.70.980">
    <property type="match status" value="2"/>
</dbReference>
<dbReference type="SUPFAM" id="SSF75625">
    <property type="entry name" value="YebC-like"/>
    <property type="match status" value="1"/>
</dbReference>
<dbReference type="GO" id="GO:0005829">
    <property type="term" value="C:cytosol"/>
    <property type="evidence" value="ECO:0007669"/>
    <property type="project" value="TreeGrafter"/>
</dbReference>
<dbReference type="NCBIfam" id="NF009044">
    <property type="entry name" value="PRK12378.1"/>
    <property type="match status" value="1"/>
</dbReference>
<comment type="caution">
    <text evidence="9">The sequence shown here is derived from an EMBL/GenBank/DDBJ whole genome shotgun (WGS) entry which is preliminary data.</text>
</comment>
<comment type="similarity">
    <text evidence="1 6">Belongs to the TACO1 family.</text>
</comment>
<organism evidence="9 10">
    <name type="scientific">Candidatus Falkowbacteria bacterium RIFCSPHIGHO2_02_FULL_45_15</name>
    <dbReference type="NCBI Taxonomy" id="1797987"/>
    <lineage>
        <taxon>Bacteria</taxon>
        <taxon>Candidatus Falkowiibacteriota</taxon>
    </lineage>
</organism>
<dbReference type="Proteomes" id="UP000177691">
    <property type="component" value="Unassembled WGS sequence"/>
</dbReference>
<evidence type="ECO:0000256" key="4">
    <source>
        <dbReference type="ARBA" id="ARBA00023125"/>
    </source>
</evidence>
<dbReference type="HAMAP" id="MF_00693">
    <property type="entry name" value="Transcrip_reg_TACO1"/>
    <property type="match status" value="1"/>
</dbReference>
<dbReference type="FunFam" id="1.10.10.200:FF:000002">
    <property type="entry name" value="Probable transcriptional regulatory protein CLM62_37755"/>
    <property type="match status" value="1"/>
</dbReference>
<evidence type="ECO:0000256" key="6">
    <source>
        <dbReference type="HAMAP-Rule" id="MF_00693"/>
    </source>
</evidence>
<dbReference type="Pfam" id="PF01709">
    <property type="entry name" value="Transcrip_reg"/>
    <property type="match status" value="1"/>
</dbReference>
<dbReference type="PANTHER" id="PTHR12532:SF6">
    <property type="entry name" value="TRANSCRIPTIONAL REGULATORY PROTEIN YEBC-RELATED"/>
    <property type="match status" value="1"/>
</dbReference>
<keyword evidence="4 6" id="KW-0238">DNA-binding</keyword>
<dbReference type="GO" id="GO:0003677">
    <property type="term" value="F:DNA binding"/>
    <property type="evidence" value="ECO:0007669"/>
    <property type="project" value="UniProtKB-UniRule"/>
</dbReference>
<name>A0A1F5RXM7_9BACT</name>
<dbReference type="InterPro" id="IPR002876">
    <property type="entry name" value="Transcrip_reg_TACO1-like"/>
</dbReference>
<dbReference type="EMBL" id="MFFU01000024">
    <property type="protein sequence ID" value="OGF19189.1"/>
    <property type="molecule type" value="Genomic_DNA"/>
</dbReference>
<dbReference type="InterPro" id="IPR029072">
    <property type="entry name" value="YebC-like"/>
</dbReference>
<dbReference type="InterPro" id="IPR026564">
    <property type="entry name" value="Transcrip_reg_TACO1-like_dom3"/>
</dbReference>
<feature type="domain" description="TACO1/YebC-like N-terminal" evidence="8">
    <location>
        <begin position="5"/>
        <end position="75"/>
    </location>
</feature>
<evidence type="ECO:0000256" key="2">
    <source>
        <dbReference type="ARBA" id="ARBA00022490"/>
    </source>
</evidence>
<dbReference type="Pfam" id="PF20772">
    <property type="entry name" value="TACO1_YebC_N"/>
    <property type="match status" value="1"/>
</dbReference>
<evidence type="ECO:0000313" key="9">
    <source>
        <dbReference type="EMBL" id="OGF19189.1"/>
    </source>
</evidence>
<dbReference type="InterPro" id="IPR017856">
    <property type="entry name" value="Integrase-like_N"/>
</dbReference>
<evidence type="ECO:0000259" key="8">
    <source>
        <dbReference type="Pfam" id="PF20772"/>
    </source>
</evidence>
<keyword evidence="5 6" id="KW-0804">Transcription</keyword>
<evidence type="ECO:0000256" key="1">
    <source>
        <dbReference type="ARBA" id="ARBA00008724"/>
    </source>
</evidence>
<evidence type="ECO:0000256" key="3">
    <source>
        <dbReference type="ARBA" id="ARBA00023015"/>
    </source>
</evidence>
<evidence type="ECO:0000256" key="5">
    <source>
        <dbReference type="ARBA" id="ARBA00023163"/>
    </source>
</evidence>
<evidence type="ECO:0000259" key="7">
    <source>
        <dbReference type="Pfam" id="PF01709"/>
    </source>
</evidence>
<dbReference type="InterPro" id="IPR048300">
    <property type="entry name" value="TACO1_YebC-like_2nd/3rd_dom"/>
</dbReference>
<sequence>MSGHSKWATTKRQKAAVDAKRSSVFTKIANIITIAARQGGNPEMNFSLRIAVDRARAVNMPKDNIERAIKRGSGELGDVTLEELTYEGFGPAKSGFIVEVVTDNKNRTAAEIRHLFTKNGGALGAAGSVSWNFEHKGVIRIAKENLAGANWDEFELELIDNGADDIKREEEGVTILTKIENLNKLKNWLDDKKIITESAALEYAPKEEKNASEEDKIKIQKLIEDLDDNQDVSNYYPDVII</sequence>
<dbReference type="AlphaFoldDB" id="A0A1F5RXM7"/>
<feature type="domain" description="TACO1/YebC-like second and third" evidence="7">
    <location>
        <begin position="81"/>
        <end position="237"/>
    </location>
</feature>
<reference evidence="9 10" key="1">
    <citation type="journal article" date="2016" name="Nat. Commun.">
        <title>Thousands of microbial genomes shed light on interconnected biogeochemical processes in an aquifer system.</title>
        <authorList>
            <person name="Anantharaman K."/>
            <person name="Brown C.T."/>
            <person name="Hug L.A."/>
            <person name="Sharon I."/>
            <person name="Castelle C.J."/>
            <person name="Probst A.J."/>
            <person name="Thomas B.C."/>
            <person name="Singh A."/>
            <person name="Wilkins M.J."/>
            <person name="Karaoz U."/>
            <person name="Brodie E.L."/>
            <person name="Williams K.H."/>
            <person name="Hubbard S.S."/>
            <person name="Banfield J.F."/>
        </authorList>
    </citation>
    <scope>NUCLEOTIDE SEQUENCE [LARGE SCALE GENOMIC DNA]</scope>
</reference>
<dbReference type="NCBIfam" id="TIGR01033">
    <property type="entry name" value="YebC/PmpR family DNA-binding transcriptional regulator"/>
    <property type="match status" value="1"/>
</dbReference>
<proteinExistence type="inferred from homology"/>
<dbReference type="GO" id="GO:0006355">
    <property type="term" value="P:regulation of DNA-templated transcription"/>
    <property type="evidence" value="ECO:0007669"/>
    <property type="project" value="UniProtKB-UniRule"/>
</dbReference>
<keyword evidence="3 6" id="KW-0805">Transcription regulation</keyword>
<comment type="subcellular location">
    <subcellularLocation>
        <location evidence="6">Cytoplasm</location>
    </subcellularLocation>
</comment>
<accession>A0A1F5RXM7</accession>
<protein>
    <recommendedName>
        <fullName evidence="6">Probable transcriptional regulatory protein A3D54_00830</fullName>
    </recommendedName>
</protein>
<evidence type="ECO:0000313" key="10">
    <source>
        <dbReference type="Proteomes" id="UP000177691"/>
    </source>
</evidence>
<gene>
    <name evidence="9" type="ORF">A3D54_00830</name>
</gene>